<proteinExistence type="predicted"/>
<evidence type="ECO:0000313" key="2">
    <source>
        <dbReference type="EMBL" id="VFU65628.1"/>
    </source>
</evidence>
<dbReference type="PROSITE" id="PS00383">
    <property type="entry name" value="TYR_PHOSPHATASE_1"/>
    <property type="match status" value="1"/>
</dbReference>
<dbReference type="Pfam" id="PF00782">
    <property type="entry name" value="DSPc"/>
    <property type="match status" value="1"/>
</dbReference>
<reference evidence="2" key="1">
    <citation type="submission" date="2019-03" db="EMBL/GenBank/DDBJ databases">
        <authorList>
            <person name="Mank J."/>
            <person name="Almeida P."/>
        </authorList>
    </citation>
    <scope>NUCLEOTIDE SEQUENCE</scope>
    <source>
        <strain evidence="2">78183</strain>
    </source>
</reference>
<dbReference type="AlphaFoldDB" id="A0A6N2NIE0"/>
<dbReference type="PANTHER" id="PTHR47100">
    <property type="entry name" value="DUAL SPECIFICITY PROTEIN PHOSPHATASE PHS1"/>
    <property type="match status" value="1"/>
</dbReference>
<name>A0A6N2NIE0_SALVM</name>
<protein>
    <recommendedName>
        <fullName evidence="1">Dual specificity phosphatase catalytic domain-containing protein</fullName>
    </recommendedName>
</protein>
<organism evidence="2">
    <name type="scientific">Salix viminalis</name>
    <name type="common">Common osier</name>
    <name type="synonym">Basket willow</name>
    <dbReference type="NCBI Taxonomy" id="40686"/>
    <lineage>
        <taxon>Eukaryota</taxon>
        <taxon>Viridiplantae</taxon>
        <taxon>Streptophyta</taxon>
        <taxon>Embryophyta</taxon>
        <taxon>Tracheophyta</taxon>
        <taxon>Spermatophyta</taxon>
        <taxon>Magnoliopsida</taxon>
        <taxon>eudicotyledons</taxon>
        <taxon>Gunneridae</taxon>
        <taxon>Pentapetalae</taxon>
        <taxon>rosids</taxon>
        <taxon>fabids</taxon>
        <taxon>Malpighiales</taxon>
        <taxon>Salicaceae</taxon>
        <taxon>Saliceae</taxon>
        <taxon>Salix</taxon>
    </lineage>
</organism>
<feature type="domain" description="Dual specificity phosphatase catalytic" evidence="1">
    <location>
        <begin position="95"/>
        <end position="149"/>
    </location>
</feature>
<dbReference type="SUPFAM" id="SSF52799">
    <property type="entry name" value="(Phosphotyrosine protein) phosphatases II"/>
    <property type="match status" value="1"/>
</dbReference>
<gene>
    <name evidence="2" type="ORF">SVIM_LOCUS503910</name>
</gene>
<dbReference type="InterPro" id="IPR029021">
    <property type="entry name" value="Prot-tyrosine_phosphatase-like"/>
</dbReference>
<accession>A0A6N2NIE0</accession>
<dbReference type="GO" id="GO:0004721">
    <property type="term" value="F:phosphoprotein phosphatase activity"/>
    <property type="evidence" value="ECO:0007669"/>
    <property type="project" value="InterPro"/>
</dbReference>
<dbReference type="GO" id="GO:0009737">
    <property type="term" value="P:response to abscisic acid"/>
    <property type="evidence" value="ECO:0007669"/>
    <property type="project" value="InterPro"/>
</dbReference>
<dbReference type="InterPro" id="IPR000340">
    <property type="entry name" value="Dual-sp_phosphatase_cat-dom"/>
</dbReference>
<dbReference type="InterPro" id="IPR035010">
    <property type="entry name" value="PHS1"/>
</dbReference>
<dbReference type="GO" id="GO:0043622">
    <property type="term" value="P:cortical microtubule organization"/>
    <property type="evidence" value="ECO:0007669"/>
    <property type="project" value="InterPro"/>
</dbReference>
<dbReference type="InterPro" id="IPR016130">
    <property type="entry name" value="Tyr_Pase_AS"/>
</dbReference>
<dbReference type="Gene3D" id="3.90.190.10">
    <property type="entry name" value="Protein tyrosine phosphatase superfamily"/>
    <property type="match status" value="1"/>
</dbReference>
<sequence length="157" mass="17972">MKRKDSLSIINNTIEVQEKEEERELDLGSEELDLPLPLTVTSRVLYMLGDITAGPAYRFAQWLELVRKRSGKYRASGFPHRPYRLETMPSRNRSLVEKDNEQSHVKITDEEDSNISCIFEEASDFIDHVESVGGRALVHCFEGRSRSATESQLSNKI</sequence>
<dbReference type="CDD" id="cd14498">
    <property type="entry name" value="DSP"/>
    <property type="match status" value="1"/>
</dbReference>
<evidence type="ECO:0000259" key="1">
    <source>
        <dbReference type="Pfam" id="PF00782"/>
    </source>
</evidence>
<dbReference type="EMBL" id="CAADRP010002296">
    <property type="protein sequence ID" value="VFU65628.1"/>
    <property type="molecule type" value="Genomic_DNA"/>
</dbReference>
<dbReference type="PANTHER" id="PTHR47100:SF5">
    <property type="entry name" value="DUAL SPECIFICITY PROTEIN PHOSPHATASE PHS1"/>
    <property type="match status" value="1"/>
</dbReference>